<organism evidence="2 3">
    <name type="scientific">Cymbomonas tetramitiformis</name>
    <dbReference type="NCBI Taxonomy" id="36881"/>
    <lineage>
        <taxon>Eukaryota</taxon>
        <taxon>Viridiplantae</taxon>
        <taxon>Chlorophyta</taxon>
        <taxon>Pyramimonadophyceae</taxon>
        <taxon>Pyramimonadales</taxon>
        <taxon>Pyramimonadaceae</taxon>
        <taxon>Cymbomonas</taxon>
    </lineage>
</organism>
<dbReference type="Proteomes" id="UP001190700">
    <property type="component" value="Unassembled WGS sequence"/>
</dbReference>
<gene>
    <name evidence="2" type="ORF">CYMTET_21807</name>
</gene>
<sequence>MAMTSMRLAPLKVSSVPPILGDYPVNVEVTSGVPVEGKQKESVQLMLFTVSDLEKKVLQLTKALKMTEHKAHTYREELSQCKDERDGLRRQVELHRGGMRLGKSMVGGEARDKEGGQVKYAREEENGVGREFTRAVKLPRAPEKDRIPRLSDNVRTRMHPPRKLKTITAARPLGVSQCTPADECSMETQTCDADCQAALLLRKLQTLEQIIVKGL</sequence>
<reference evidence="2 3" key="1">
    <citation type="journal article" date="2015" name="Genome Biol. Evol.">
        <title>Comparative Genomics of a Bacterivorous Green Alga Reveals Evolutionary Causalities and Consequences of Phago-Mixotrophic Mode of Nutrition.</title>
        <authorList>
            <person name="Burns J.A."/>
            <person name="Paasch A."/>
            <person name="Narechania A."/>
            <person name="Kim E."/>
        </authorList>
    </citation>
    <scope>NUCLEOTIDE SEQUENCE [LARGE SCALE GENOMIC DNA]</scope>
    <source>
        <strain evidence="2 3">PLY_AMNH</strain>
    </source>
</reference>
<comment type="caution">
    <text evidence="2">The sequence shown here is derived from an EMBL/GenBank/DDBJ whole genome shotgun (WGS) entry which is preliminary data.</text>
</comment>
<feature type="coiled-coil region" evidence="1">
    <location>
        <begin position="50"/>
        <end position="91"/>
    </location>
</feature>
<protein>
    <submittedName>
        <fullName evidence="2">Uncharacterized protein</fullName>
    </submittedName>
</protein>
<dbReference type="EMBL" id="LGRX02010754">
    <property type="protein sequence ID" value="KAK3269765.1"/>
    <property type="molecule type" value="Genomic_DNA"/>
</dbReference>
<keyword evidence="1" id="KW-0175">Coiled coil</keyword>
<name>A0AAE0L2X4_9CHLO</name>
<evidence type="ECO:0000313" key="3">
    <source>
        <dbReference type="Proteomes" id="UP001190700"/>
    </source>
</evidence>
<evidence type="ECO:0000256" key="1">
    <source>
        <dbReference type="SAM" id="Coils"/>
    </source>
</evidence>
<proteinExistence type="predicted"/>
<dbReference type="AlphaFoldDB" id="A0AAE0L2X4"/>
<keyword evidence="3" id="KW-1185">Reference proteome</keyword>
<accession>A0AAE0L2X4</accession>
<evidence type="ECO:0000313" key="2">
    <source>
        <dbReference type="EMBL" id="KAK3269765.1"/>
    </source>
</evidence>